<accession>A0A5D2N2T2</accession>
<proteinExistence type="predicted"/>
<reference evidence="2 3" key="1">
    <citation type="submission" date="2019-07" db="EMBL/GenBank/DDBJ databases">
        <title>WGS assembly of Gossypium tomentosum.</title>
        <authorList>
            <person name="Chen Z.J."/>
            <person name="Sreedasyam A."/>
            <person name="Ando A."/>
            <person name="Song Q."/>
            <person name="De L."/>
            <person name="Hulse-Kemp A."/>
            <person name="Ding M."/>
            <person name="Ye W."/>
            <person name="Kirkbride R."/>
            <person name="Jenkins J."/>
            <person name="Plott C."/>
            <person name="Lovell J."/>
            <person name="Lin Y.-M."/>
            <person name="Vaughn R."/>
            <person name="Liu B."/>
            <person name="Li W."/>
            <person name="Simpson S."/>
            <person name="Scheffler B."/>
            <person name="Saski C."/>
            <person name="Grover C."/>
            <person name="Hu G."/>
            <person name="Conover J."/>
            <person name="Carlson J."/>
            <person name="Shu S."/>
            <person name="Boston L."/>
            <person name="Williams M."/>
            <person name="Peterson D."/>
            <person name="Mcgee K."/>
            <person name="Jones D."/>
            <person name="Wendel J."/>
            <person name="Stelly D."/>
            <person name="Grimwood J."/>
            <person name="Schmutz J."/>
        </authorList>
    </citation>
    <scope>NUCLEOTIDE SEQUENCE [LARGE SCALE GENOMIC DNA]</scope>
    <source>
        <strain evidence="2">7179.01</strain>
    </source>
</reference>
<organism evidence="2 3">
    <name type="scientific">Gossypium tomentosum</name>
    <name type="common">Hawaiian cotton</name>
    <name type="synonym">Gossypium sandvicense</name>
    <dbReference type="NCBI Taxonomy" id="34277"/>
    <lineage>
        <taxon>Eukaryota</taxon>
        <taxon>Viridiplantae</taxon>
        <taxon>Streptophyta</taxon>
        <taxon>Embryophyta</taxon>
        <taxon>Tracheophyta</taxon>
        <taxon>Spermatophyta</taxon>
        <taxon>Magnoliopsida</taxon>
        <taxon>eudicotyledons</taxon>
        <taxon>Gunneridae</taxon>
        <taxon>Pentapetalae</taxon>
        <taxon>rosids</taxon>
        <taxon>malvids</taxon>
        <taxon>Malvales</taxon>
        <taxon>Malvaceae</taxon>
        <taxon>Malvoideae</taxon>
        <taxon>Gossypium</taxon>
    </lineage>
</organism>
<sequence>MVPFQQRTLIPFSPFWLGFLNPILPPSSWPFEVVGAFTVNGGQGHQDPEQQPKKRKKTKNPPFYMGWQRVVEGSLKFQIFLFSLL</sequence>
<gene>
    <name evidence="2" type="ORF">ES332_A12G217700v1</name>
</gene>
<dbReference type="EMBL" id="CM017621">
    <property type="protein sequence ID" value="TYH97069.1"/>
    <property type="molecule type" value="Genomic_DNA"/>
</dbReference>
<evidence type="ECO:0000313" key="3">
    <source>
        <dbReference type="Proteomes" id="UP000322667"/>
    </source>
</evidence>
<evidence type="ECO:0000313" key="2">
    <source>
        <dbReference type="EMBL" id="TYH97069.1"/>
    </source>
</evidence>
<protein>
    <submittedName>
        <fullName evidence="2">Uncharacterized protein</fullName>
    </submittedName>
</protein>
<dbReference type="Proteomes" id="UP000322667">
    <property type="component" value="Chromosome A12"/>
</dbReference>
<keyword evidence="3" id="KW-1185">Reference proteome</keyword>
<dbReference type="AlphaFoldDB" id="A0A5D2N2T2"/>
<feature type="region of interest" description="Disordered" evidence="1">
    <location>
        <begin position="40"/>
        <end position="61"/>
    </location>
</feature>
<name>A0A5D2N2T2_GOSTO</name>
<evidence type="ECO:0000256" key="1">
    <source>
        <dbReference type="SAM" id="MobiDB-lite"/>
    </source>
</evidence>